<evidence type="ECO:0000313" key="2">
    <source>
        <dbReference type="EMBL" id="PVH93834.1"/>
    </source>
</evidence>
<dbReference type="InterPro" id="IPR053185">
    <property type="entry name" value="SET_domain_protein"/>
</dbReference>
<dbReference type="AlphaFoldDB" id="A0A2V1D9G0"/>
<organism evidence="2 3">
    <name type="scientific">Periconia macrospinosa</name>
    <dbReference type="NCBI Taxonomy" id="97972"/>
    <lineage>
        <taxon>Eukaryota</taxon>
        <taxon>Fungi</taxon>
        <taxon>Dikarya</taxon>
        <taxon>Ascomycota</taxon>
        <taxon>Pezizomycotina</taxon>
        <taxon>Dothideomycetes</taxon>
        <taxon>Pleosporomycetidae</taxon>
        <taxon>Pleosporales</taxon>
        <taxon>Massarineae</taxon>
        <taxon>Periconiaceae</taxon>
        <taxon>Periconia</taxon>
    </lineage>
</organism>
<feature type="non-terminal residue" evidence="2">
    <location>
        <position position="1"/>
    </location>
</feature>
<dbReference type="SMART" id="SM00317">
    <property type="entry name" value="SET"/>
    <property type="match status" value="1"/>
</dbReference>
<dbReference type="InterPro" id="IPR011990">
    <property type="entry name" value="TPR-like_helical_dom_sf"/>
</dbReference>
<gene>
    <name evidence="2" type="ORF">DM02DRAFT_694877</name>
</gene>
<dbReference type="InterPro" id="IPR001214">
    <property type="entry name" value="SET_dom"/>
</dbReference>
<feature type="domain" description="SET" evidence="1">
    <location>
        <begin position="8"/>
        <end position="157"/>
    </location>
</feature>
<dbReference type="SUPFAM" id="SSF82199">
    <property type="entry name" value="SET domain"/>
    <property type="match status" value="1"/>
</dbReference>
<name>A0A2V1D9G0_9PLEO</name>
<dbReference type="PANTHER" id="PTHR47332">
    <property type="entry name" value="SET DOMAIN-CONTAINING PROTEIN 5"/>
    <property type="match status" value="1"/>
</dbReference>
<dbReference type="Gene3D" id="2.170.270.10">
    <property type="entry name" value="SET domain"/>
    <property type="match status" value="1"/>
</dbReference>
<dbReference type="STRING" id="97972.A0A2V1D9G0"/>
<dbReference type="Proteomes" id="UP000244855">
    <property type="component" value="Unassembled WGS sequence"/>
</dbReference>
<dbReference type="CDD" id="cd20071">
    <property type="entry name" value="SET_SMYD"/>
    <property type="match status" value="1"/>
</dbReference>
<sequence length="306" mass="34361">PANLLDNEYYEVRHIPGKGYGSVAKQDIKCGTRILADEPLLIVPIANYGAKDIEEAFGKLTQDQKDLYLSLSCGQEENKDGSAKFYDNCGEIPPVVRIFQINCMEWNDGAAVFPKAARFNHSCVPNATFSWHPTLQKEVVHAIQDIPKGEEITLTYCGMTGDITLRTWLLEHYGFKCQCSACGSEASRDRRFRIDELLQSTRPYRGYNLEAGNQQVTKQMLQLVVLCKEEGEYSIRVSQLLLELAILCERTNDWQHGLEFAASAVKMKRDCQGADFPDHGKYTEVFKRIYGKSKEAAAAAAVREGS</sequence>
<dbReference type="OrthoDB" id="265717at2759"/>
<dbReference type="PANTHER" id="PTHR47332:SF2">
    <property type="entry name" value="SET-6"/>
    <property type="match status" value="1"/>
</dbReference>
<reference evidence="2 3" key="1">
    <citation type="journal article" date="2018" name="Sci. Rep.">
        <title>Comparative genomics provides insights into the lifestyle and reveals functional heterogeneity of dark septate endophytic fungi.</title>
        <authorList>
            <person name="Knapp D.G."/>
            <person name="Nemeth J.B."/>
            <person name="Barry K."/>
            <person name="Hainaut M."/>
            <person name="Henrissat B."/>
            <person name="Johnson J."/>
            <person name="Kuo A."/>
            <person name="Lim J.H.P."/>
            <person name="Lipzen A."/>
            <person name="Nolan M."/>
            <person name="Ohm R.A."/>
            <person name="Tamas L."/>
            <person name="Grigoriev I.V."/>
            <person name="Spatafora J.W."/>
            <person name="Nagy L.G."/>
            <person name="Kovacs G.M."/>
        </authorList>
    </citation>
    <scope>NUCLEOTIDE SEQUENCE [LARGE SCALE GENOMIC DNA]</scope>
    <source>
        <strain evidence="2 3">DSE2036</strain>
    </source>
</reference>
<accession>A0A2V1D9G0</accession>
<evidence type="ECO:0000313" key="3">
    <source>
        <dbReference type="Proteomes" id="UP000244855"/>
    </source>
</evidence>
<proteinExistence type="predicted"/>
<dbReference type="PROSITE" id="PS50280">
    <property type="entry name" value="SET"/>
    <property type="match status" value="1"/>
</dbReference>
<protein>
    <submittedName>
        <fullName evidence="2">SET domain-containing protein</fullName>
    </submittedName>
</protein>
<keyword evidence="3" id="KW-1185">Reference proteome</keyword>
<dbReference type="Pfam" id="PF00856">
    <property type="entry name" value="SET"/>
    <property type="match status" value="1"/>
</dbReference>
<evidence type="ECO:0000259" key="1">
    <source>
        <dbReference type="PROSITE" id="PS50280"/>
    </source>
</evidence>
<dbReference type="InterPro" id="IPR046341">
    <property type="entry name" value="SET_dom_sf"/>
</dbReference>
<dbReference type="EMBL" id="KZ805565">
    <property type="protein sequence ID" value="PVH93834.1"/>
    <property type="molecule type" value="Genomic_DNA"/>
</dbReference>
<dbReference type="Gene3D" id="1.25.40.10">
    <property type="entry name" value="Tetratricopeptide repeat domain"/>
    <property type="match status" value="1"/>
</dbReference>